<dbReference type="AlphaFoldDB" id="A0AAW1Q5R4"/>
<gene>
    <name evidence="3" type="ORF">WJX74_006026</name>
</gene>
<feature type="coiled-coil region" evidence="1">
    <location>
        <begin position="621"/>
        <end position="669"/>
    </location>
</feature>
<reference evidence="3 4" key="1">
    <citation type="journal article" date="2024" name="Nat. Commun.">
        <title>Phylogenomics reveals the evolutionary origins of lichenization in chlorophyte algae.</title>
        <authorList>
            <person name="Puginier C."/>
            <person name="Libourel C."/>
            <person name="Otte J."/>
            <person name="Skaloud P."/>
            <person name="Haon M."/>
            <person name="Grisel S."/>
            <person name="Petersen M."/>
            <person name="Berrin J.G."/>
            <person name="Delaux P.M."/>
            <person name="Dal Grande F."/>
            <person name="Keller J."/>
        </authorList>
    </citation>
    <scope>NUCLEOTIDE SEQUENCE [LARGE SCALE GENOMIC DNA]</scope>
    <source>
        <strain evidence="3 4">SAG 2145</strain>
    </source>
</reference>
<organism evidence="3 4">
    <name type="scientific">Apatococcus lobatus</name>
    <dbReference type="NCBI Taxonomy" id="904363"/>
    <lineage>
        <taxon>Eukaryota</taxon>
        <taxon>Viridiplantae</taxon>
        <taxon>Chlorophyta</taxon>
        <taxon>core chlorophytes</taxon>
        <taxon>Trebouxiophyceae</taxon>
        <taxon>Chlorellales</taxon>
        <taxon>Chlorellaceae</taxon>
        <taxon>Apatococcus</taxon>
    </lineage>
</organism>
<evidence type="ECO:0000313" key="4">
    <source>
        <dbReference type="Proteomes" id="UP001438707"/>
    </source>
</evidence>
<keyword evidence="4" id="KW-1185">Reference proteome</keyword>
<keyword evidence="1" id="KW-0175">Coiled coil</keyword>
<evidence type="ECO:0000313" key="3">
    <source>
        <dbReference type="EMBL" id="KAK9817620.1"/>
    </source>
</evidence>
<accession>A0AAW1Q5R4</accession>
<protein>
    <submittedName>
        <fullName evidence="3">Uncharacterized protein</fullName>
    </submittedName>
</protein>
<dbReference type="EMBL" id="JALJOS010000063">
    <property type="protein sequence ID" value="KAK9817620.1"/>
    <property type="molecule type" value="Genomic_DNA"/>
</dbReference>
<sequence>MADDKLQQASAQVVAKDREIQLLRWPSAAGGPSGEIPQWASASNDQPAAMQPLSDPVQTGTEAHGTEAHELEKPRDLLRQVEQHQGHAAHNMAAEGHDLNQLASADLLQQHAQDFETNKLHQILQDVRAEHWAALQELHGWHQQTQADLAAKDQELITLRSCAAAEIACAKREEETLRKALQDCQARGKQDACQLQRMLFEARDQQHAMCEEAQRLQSVLQDLQAKQKQAAAKTTAKDQQIARLTSDAAHQKADATCDIQRLHRVLQDDQAQHQHALAQVTTKCGQIAALKSEAAGFSNQQHAVCEEAQRLQNVLQDLQAKRKQAAAEITAKDQQIAWLTSDAAHQKADAACELQRLQRMLQDVQAQHQHALAQVTAKDDQIAALKSGAAAHQEAAVHMRKAVQEQGQQHEQALVSPAEQVQRLQAQKADMGNQQDLLAHDIQRLQRVLQDVRAQQHQAFDQATARDTMIAALNSDAAAHHAAFCNSQGFARSLDAQHKQALAHATAAQAEANQGEQMLQTCLKNPRAEQKQTLVETTAAEQKSQQLQQVPDDSDAKFQQEFTRIAIQELQILRSQQEDTETRHRHAISFIDVKDKEIKQLKREHLTFSDILQLDIDATLHDDASSQLVDARKELQQVSRDLHEKAASLQQTLAQLDNANDQVKQLQAQRSTDGASCSSCAARQGEVTKLEVEVKHTTHAKSRLRHKLRSKQAQHKEVVSDLAVARSIAAQRYDALLKRDSPALTVQRSI</sequence>
<feature type="coiled-coil region" evidence="1">
    <location>
        <begin position="301"/>
        <end position="374"/>
    </location>
</feature>
<name>A0AAW1Q5R4_9CHLO</name>
<proteinExistence type="predicted"/>
<feature type="region of interest" description="Disordered" evidence="2">
    <location>
        <begin position="25"/>
        <end position="72"/>
    </location>
</feature>
<dbReference type="Proteomes" id="UP001438707">
    <property type="component" value="Unassembled WGS sequence"/>
</dbReference>
<evidence type="ECO:0000256" key="2">
    <source>
        <dbReference type="SAM" id="MobiDB-lite"/>
    </source>
</evidence>
<evidence type="ECO:0000256" key="1">
    <source>
        <dbReference type="SAM" id="Coils"/>
    </source>
</evidence>
<comment type="caution">
    <text evidence="3">The sequence shown here is derived from an EMBL/GenBank/DDBJ whole genome shotgun (WGS) entry which is preliminary data.</text>
</comment>